<evidence type="ECO:0000256" key="7">
    <source>
        <dbReference type="ARBA" id="ARBA00023235"/>
    </source>
</evidence>
<dbReference type="Gene3D" id="3.30.1360.40">
    <property type="match status" value="1"/>
</dbReference>
<dbReference type="HAMAP" id="MF_01897">
    <property type="entry name" value="GyrA"/>
    <property type="match status" value="1"/>
</dbReference>
<dbReference type="NCBIfam" id="NF004043">
    <property type="entry name" value="PRK05560.1"/>
    <property type="match status" value="1"/>
</dbReference>
<evidence type="ECO:0000256" key="5">
    <source>
        <dbReference type="ARBA" id="ARBA00023029"/>
    </source>
</evidence>
<evidence type="ECO:0000259" key="12">
    <source>
        <dbReference type="PROSITE" id="PS52040"/>
    </source>
</evidence>
<evidence type="ECO:0000256" key="1">
    <source>
        <dbReference type="ARBA" id="ARBA00000185"/>
    </source>
</evidence>
<dbReference type="InterPro" id="IPR013757">
    <property type="entry name" value="Topo_IIA_A_a_sf"/>
</dbReference>
<evidence type="ECO:0000256" key="2">
    <source>
        <dbReference type="ARBA" id="ARBA00008263"/>
    </source>
</evidence>
<keyword evidence="10" id="KW-0175">Coiled coil</keyword>
<proteinExistence type="inferred from homology"/>
<keyword evidence="8" id="KW-0963">Cytoplasm</keyword>
<feature type="domain" description="Topo IIA-type catalytic" evidence="12">
    <location>
        <begin position="33"/>
        <end position="496"/>
    </location>
</feature>
<dbReference type="SUPFAM" id="SSF101904">
    <property type="entry name" value="GyrA/ParC C-terminal domain-like"/>
    <property type="match status" value="1"/>
</dbReference>
<dbReference type="CDD" id="cd00187">
    <property type="entry name" value="TOP4c"/>
    <property type="match status" value="1"/>
</dbReference>
<accession>A0ABX0IKA3</accession>
<comment type="subcellular location">
    <subcellularLocation>
        <location evidence="8">Cytoplasm</location>
    </subcellularLocation>
</comment>
<comment type="similarity">
    <text evidence="2 8">Belongs to the type II topoisomerase GyrA/ParC subunit family.</text>
</comment>
<dbReference type="InterPro" id="IPR013758">
    <property type="entry name" value="Topo_IIA_A/C_ab"/>
</dbReference>
<dbReference type="PROSITE" id="PS52040">
    <property type="entry name" value="TOPO_IIA"/>
    <property type="match status" value="1"/>
</dbReference>
<dbReference type="NCBIfam" id="TIGR01063">
    <property type="entry name" value="gyrA"/>
    <property type="match status" value="1"/>
</dbReference>
<evidence type="ECO:0000256" key="4">
    <source>
        <dbReference type="ARBA" id="ARBA00022840"/>
    </source>
</evidence>
<dbReference type="Gene3D" id="2.120.10.90">
    <property type="entry name" value="DNA gyrase/topoisomerase IV, subunit A, C-terminal"/>
    <property type="match status" value="1"/>
</dbReference>
<dbReference type="InterPro" id="IPR013760">
    <property type="entry name" value="Topo_IIA-like_dom_sf"/>
</dbReference>
<keyword evidence="6 8" id="KW-0238">DNA-binding</keyword>
<sequence>MSEGEKLIPINIEDEMKSAYIDYSMSVIVSRALPDVRDGLKPVHRRVLFGMHELGIRSNSAYKKSARIVGEVLGKYHPHGDTSVYDAMVRMAQEWSLRYLMVDGQGNFGSVDGDSPAAMRYTEARMRKISEDMLADIEKETVDFQLNFDDSLEEPKVLPTKVPTLLINGASGIAVGMATNMPPHNISEVIDGTLAYIDNNDIEIDELMQYVKAPDFPTGGIIYGYEGVREAFKTGRGRIVMRAKAGFEESNSREAIIVTEIPYQVNKADMIKKTADLVNDKKIEGIATIRDESDRNGMRIVYELKRDAVPNVVLNTLYKYTQLQTSFSVNNIALVNGRPEMLNLKDLIHYFVEHRHEVVVRRAQYELRKAEERAHILEGLIIASDNIDEVIALIRSSKDGEEARNKLIERFKLSEIQAKAIVEMRLRQLTGLEQDKLRAEYEEIMKLINGLKELLASKELRMELIKSELAEMKEKYGDERRSVIEYAGGDVSIEDLIADEQVVVTISHAGYIKRTSLTEYKTQNRGGVGQKSAATRDQDFLEHLFVATNHQYLMYFTQKGKCYWMRVFEIPEGTKVSKGRAIQNLINIEPDDKVKAFICTQDLKDEEYINSHFVIMATKKGQVKKTPLEQYSRPRQNGINAITIKEDDELLEAKLTTGNSQVLIAVKSGKLVRFEESKTRPMGRTASGVRGITLANDKDEVIGMVSVEGKDVNESQILVVTENGYGKRTKLEEEGEAIYRITNRGGKGVKTLNITEKTGALVSINNVTDADDLMIINKSGLTIRMEVSDLRVMGRATQGVRLINLKGKDSIAAVTKVLREEESEIDLEMDDPENSGTEFDETNTSETNE</sequence>
<feature type="coiled-coil region" evidence="10">
    <location>
        <begin position="434"/>
        <end position="475"/>
    </location>
</feature>
<keyword evidence="3 8" id="KW-0547">Nucleotide-binding</keyword>
<evidence type="ECO:0000256" key="3">
    <source>
        <dbReference type="ARBA" id="ARBA00022741"/>
    </source>
</evidence>
<keyword evidence="14" id="KW-1185">Reference proteome</keyword>
<comment type="catalytic activity">
    <reaction evidence="1 8 9">
        <text>ATP-dependent breakage, passage and rejoining of double-stranded DNA.</text>
        <dbReference type="EC" id="5.6.2.2"/>
    </reaction>
</comment>
<protein>
    <recommendedName>
        <fullName evidence="8">DNA gyrase subunit A</fullName>
        <ecNumber evidence="8">5.6.2.2</ecNumber>
    </recommendedName>
</protein>
<dbReference type="InterPro" id="IPR005743">
    <property type="entry name" value="GyrA"/>
</dbReference>
<evidence type="ECO:0000313" key="14">
    <source>
        <dbReference type="Proteomes" id="UP000817854"/>
    </source>
</evidence>
<name>A0ABX0IKA3_9FLAO</name>
<feature type="short sequence motif" description="GyrA-box" evidence="8">
    <location>
        <begin position="523"/>
        <end position="529"/>
    </location>
</feature>
<dbReference type="NCBIfam" id="NF004044">
    <property type="entry name" value="PRK05561.1"/>
    <property type="match status" value="1"/>
</dbReference>
<dbReference type="RefSeq" id="WP_140959151.1">
    <property type="nucleotide sequence ID" value="NZ_VEVQ02000001.1"/>
</dbReference>
<feature type="active site" description="O-(5'-phospho-DNA)-tyrosine intermediate" evidence="8 9">
    <location>
        <position position="121"/>
    </location>
</feature>
<dbReference type="Pfam" id="PF03989">
    <property type="entry name" value="DNA_gyraseA_C"/>
    <property type="match status" value="6"/>
</dbReference>
<evidence type="ECO:0000256" key="6">
    <source>
        <dbReference type="ARBA" id="ARBA00023125"/>
    </source>
</evidence>
<dbReference type="InterPro" id="IPR002205">
    <property type="entry name" value="Topo_IIA_dom_A"/>
</dbReference>
<dbReference type="PANTHER" id="PTHR43493:SF5">
    <property type="entry name" value="DNA GYRASE SUBUNIT A, CHLOROPLASTIC_MITOCHONDRIAL"/>
    <property type="match status" value="1"/>
</dbReference>
<dbReference type="InterPro" id="IPR035516">
    <property type="entry name" value="Gyrase/topoIV_suA_C"/>
</dbReference>
<reference evidence="13" key="1">
    <citation type="submission" date="2019-05" db="EMBL/GenBank/DDBJ databases">
        <authorList>
            <person name="Lianzixin W."/>
        </authorList>
    </citation>
    <scope>NUCLEOTIDE SEQUENCE</scope>
    <source>
        <strain evidence="13">EC11</strain>
    </source>
</reference>
<dbReference type="EC" id="5.6.2.2" evidence="8"/>
<comment type="caution">
    <text evidence="13">The sequence shown here is derived from an EMBL/GenBank/DDBJ whole genome shotgun (WGS) entry which is preliminary data.</text>
</comment>
<comment type="subunit">
    <text evidence="8">Heterotetramer, composed of two GyrA and two GyrB chains. In the heterotetramer, GyrA contains the active site tyrosine that forms a transient covalent intermediate with DNA, while GyrB binds cofactors and catalyzes ATP hydrolysis.</text>
</comment>
<dbReference type="EMBL" id="VEVQ02000001">
    <property type="protein sequence ID" value="NHN24262.1"/>
    <property type="molecule type" value="Genomic_DNA"/>
</dbReference>
<dbReference type="Gene3D" id="3.90.199.10">
    <property type="entry name" value="Topoisomerase II, domain 5"/>
    <property type="match status" value="1"/>
</dbReference>
<evidence type="ECO:0000313" key="13">
    <source>
        <dbReference type="EMBL" id="NHN24262.1"/>
    </source>
</evidence>
<keyword evidence="5 8" id="KW-0799">Topoisomerase</keyword>
<reference evidence="13" key="2">
    <citation type="submission" date="2020-02" db="EMBL/GenBank/DDBJ databases">
        <title>Flavobacterium profundi sp. nov., isolated from a deep-sea seamount.</title>
        <authorList>
            <person name="Zhang D.-C."/>
        </authorList>
    </citation>
    <scope>NUCLEOTIDE SEQUENCE</scope>
    <source>
        <strain evidence="13">EC11</strain>
    </source>
</reference>
<dbReference type="Proteomes" id="UP000817854">
    <property type="component" value="Unassembled WGS sequence"/>
</dbReference>
<organism evidence="13 14">
    <name type="scientific">Flavobacterium jejuense</name>
    <dbReference type="NCBI Taxonomy" id="1544455"/>
    <lineage>
        <taxon>Bacteria</taxon>
        <taxon>Pseudomonadati</taxon>
        <taxon>Bacteroidota</taxon>
        <taxon>Flavobacteriia</taxon>
        <taxon>Flavobacteriales</taxon>
        <taxon>Flavobacteriaceae</taxon>
        <taxon>Flavobacterium</taxon>
    </lineage>
</organism>
<evidence type="ECO:0000256" key="10">
    <source>
        <dbReference type="SAM" id="Coils"/>
    </source>
</evidence>
<gene>
    <name evidence="8 13" type="primary">gyrA</name>
    <name evidence="13" type="ORF">FIA58_001105</name>
</gene>
<keyword evidence="7 8" id="KW-0413">Isomerase</keyword>
<dbReference type="InterPro" id="IPR006691">
    <property type="entry name" value="GyrA/parC_rep"/>
</dbReference>
<comment type="function">
    <text evidence="8">A type II topoisomerase that negatively supercoils closed circular double-stranded (ds) DNA in an ATP-dependent manner to modulate DNA topology and maintain chromosomes in an underwound state. Negative supercoiling favors strand separation, and DNA replication, transcription, recombination and repair, all of which involve strand separation. Also able to catalyze the interconversion of other topological isomers of dsDNA rings, including catenanes and knotted rings. Type II topoisomerases break and join 2 DNA strands simultaneously in an ATP-dependent manner.</text>
</comment>
<dbReference type="Pfam" id="PF00521">
    <property type="entry name" value="DNA_topoisoIV"/>
    <property type="match status" value="1"/>
</dbReference>
<dbReference type="Gene3D" id="1.10.268.10">
    <property type="entry name" value="Topoisomerase, domain 3"/>
    <property type="match status" value="1"/>
</dbReference>
<evidence type="ECO:0000256" key="9">
    <source>
        <dbReference type="PROSITE-ProRule" id="PRU01384"/>
    </source>
</evidence>
<keyword evidence="4 8" id="KW-0067">ATP-binding</keyword>
<dbReference type="PANTHER" id="PTHR43493">
    <property type="entry name" value="DNA GYRASE/TOPOISOMERASE SUBUNIT A"/>
    <property type="match status" value="1"/>
</dbReference>
<dbReference type="SUPFAM" id="SSF56719">
    <property type="entry name" value="Type II DNA topoisomerase"/>
    <property type="match status" value="1"/>
</dbReference>
<evidence type="ECO:0000256" key="11">
    <source>
        <dbReference type="SAM" id="MobiDB-lite"/>
    </source>
</evidence>
<dbReference type="InterPro" id="IPR050220">
    <property type="entry name" value="Type_II_DNA_Topoisomerases"/>
</dbReference>
<dbReference type="SMART" id="SM00434">
    <property type="entry name" value="TOP4c"/>
    <property type="match status" value="1"/>
</dbReference>
<evidence type="ECO:0000256" key="8">
    <source>
        <dbReference type="HAMAP-Rule" id="MF_01897"/>
    </source>
</evidence>
<feature type="region of interest" description="Disordered" evidence="11">
    <location>
        <begin position="821"/>
        <end position="849"/>
    </location>
</feature>
<comment type="miscellaneous">
    <text evidence="8">Few gyrases are as efficient as E.coli at forming negative supercoils. Not all organisms have 2 type II topoisomerases; in organisms with a single type II topoisomerase this enzyme also has to decatenate newly replicated chromosomes.</text>
</comment>